<name>A0ACC0AYA8_CATRO</name>
<sequence length="456" mass="51549">MAKRPHIVAVPYPAQGHVKPLLSLSYKLAAHGIKVTFVNTKMIHERVISSLLDDDKEALEQSGIKLESVDDGLEGEKNPFDAEIFTQAIRRMMPTQLRDLIERINICNKDEQVTCVIADATLGWILEVAEIFGVEKVGFLPFGPAGLAMFITCIPKLIEDGIMDSITGSIPENEQIRISKDIPSWSNRDLMWTSPGDEKLQKVFFECCLTVKETAENVDLLLCNTFYELDIFASNLIPKMMPIGPLQIERNSPSSGNFWVEDTSCLSWLDSQLPASVIYVSFGSTGVFNQEQFNELALGLELSRKPFLWVVREGINLNYPEGFIENVTHRGKIVHWAPQRRVLGHPAIGCFLSHCGWNSIMEGLISGVPFLCWPYFADQWHNQKYICDIWKCGLRVNCDENGIRSRHEINMKIQKLFSDSIMKVNALKLKDLAEESVSKGGSSYMNLDKFINHIKY</sequence>
<gene>
    <name evidence="1" type="ORF">M9H77_24437</name>
</gene>
<evidence type="ECO:0000313" key="1">
    <source>
        <dbReference type="EMBL" id="KAI5665114.1"/>
    </source>
</evidence>
<accession>A0ACC0AYA8</accession>
<dbReference type="EMBL" id="CM044705">
    <property type="protein sequence ID" value="KAI5665114.1"/>
    <property type="molecule type" value="Genomic_DNA"/>
</dbReference>
<comment type="caution">
    <text evidence="1">The sequence shown here is derived from an EMBL/GenBank/DDBJ whole genome shotgun (WGS) entry which is preliminary data.</text>
</comment>
<reference evidence="2" key="1">
    <citation type="journal article" date="2023" name="Nat. Plants">
        <title>Single-cell RNA sequencing provides a high-resolution roadmap for understanding the multicellular compartmentation of specialized metabolism.</title>
        <authorList>
            <person name="Sun S."/>
            <person name="Shen X."/>
            <person name="Li Y."/>
            <person name="Li Y."/>
            <person name="Wang S."/>
            <person name="Li R."/>
            <person name="Zhang H."/>
            <person name="Shen G."/>
            <person name="Guo B."/>
            <person name="Wei J."/>
            <person name="Xu J."/>
            <person name="St-Pierre B."/>
            <person name="Chen S."/>
            <person name="Sun C."/>
        </authorList>
    </citation>
    <scope>NUCLEOTIDE SEQUENCE [LARGE SCALE GENOMIC DNA]</scope>
</reference>
<proteinExistence type="predicted"/>
<dbReference type="Proteomes" id="UP001060085">
    <property type="component" value="Linkage Group LG05"/>
</dbReference>
<protein>
    <submittedName>
        <fullName evidence="1">Uncharacterized protein</fullName>
    </submittedName>
</protein>
<keyword evidence="2" id="KW-1185">Reference proteome</keyword>
<organism evidence="1 2">
    <name type="scientific">Catharanthus roseus</name>
    <name type="common">Madagascar periwinkle</name>
    <name type="synonym">Vinca rosea</name>
    <dbReference type="NCBI Taxonomy" id="4058"/>
    <lineage>
        <taxon>Eukaryota</taxon>
        <taxon>Viridiplantae</taxon>
        <taxon>Streptophyta</taxon>
        <taxon>Embryophyta</taxon>
        <taxon>Tracheophyta</taxon>
        <taxon>Spermatophyta</taxon>
        <taxon>Magnoliopsida</taxon>
        <taxon>eudicotyledons</taxon>
        <taxon>Gunneridae</taxon>
        <taxon>Pentapetalae</taxon>
        <taxon>asterids</taxon>
        <taxon>lamiids</taxon>
        <taxon>Gentianales</taxon>
        <taxon>Apocynaceae</taxon>
        <taxon>Rauvolfioideae</taxon>
        <taxon>Vinceae</taxon>
        <taxon>Catharanthinae</taxon>
        <taxon>Catharanthus</taxon>
    </lineage>
</organism>
<evidence type="ECO:0000313" key="2">
    <source>
        <dbReference type="Proteomes" id="UP001060085"/>
    </source>
</evidence>